<feature type="region of interest" description="Disordered" evidence="1">
    <location>
        <begin position="143"/>
        <end position="175"/>
    </location>
</feature>
<gene>
    <name evidence="2" type="ORF">GCM10023208_05040</name>
</gene>
<dbReference type="Pfam" id="PF02620">
    <property type="entry name" value="YceD"/>
    <property type="match status" value="1"/>
</dbReference>
<dbReference type="Proteomes" id="UP001500518">
    <property type="component" value="Unassembled WGS sequence"/>
</dbReference>
<protein>
    <submittedName>
        <fullName evidence="2">DUF177 domain-containing protein</fullName>
    </submittedName>
</protein>
<organism evidence="2 3">
    <name type="scientific">Erythrobacter westpacificensis</name>
    <dbReference type="NCBI Taxonomy" id="1055231"/>
    <lineage>
        <taxon>Bacteria</taxon>
        <taxon>Pseudomonadati</taxon>
        <taxon>Pseudomonadota</taxon>
        <taxon>Alphaproteobacteria</taxon>
        <taxon>Sphingomonadales</taxon>
        <taxon>Erythrobacteraceae</taxon>
        <taxon>Erythrobacter/Porphyrobacter group</taxon>
        <taxon>Erythrobacter</taxon>
    </lineage>
</organism>
<dbReference type="EMBL" id="BAABHV010000005">
    <property type="protein sequence ID" value="GAA5048133.1"/>
    <property type="molecule type" value="Genomic_DNA"/>
</dbReference>
<sequence>MSDAPEFSRPFDIRGITAEPVTLEANDAERAALAKRFGLMSIGKLAATLSLEAEGDEIAATGALSAAFVQSCAVSGDDLPMTIEDEITLRFVPMATLEAAEEDEEIELEEDELDEIGYSGTSFDLGEAVAQSLALAIDPYATGPEADDARRRHGMVEGGEADGPLADMLRGLKGD</sequence>
<comment type="caution">
    <text evidence="2">The sequence shown here is derived from an EMBL/GenBank/DDBJ whole genome shotgun (WGS) entry which is preliminary data.</text>
</comment>
<proteinExistence type="predicted"/>
<keyword evidence="3" id="KW-1185">Reference proteome</keyword>
<name>A0ABP9K075_9SPHN</name>
<dbReference type="RefSeq" id="WP_346031566.1">
    <property type="nucleotide sequence ID" value="NZ_BAABHV010000005.1"/>
</dbReference>
<evidence type="ECO:0000313" key="3">
    <source>
        <dbReference type="Proteomes" id="UP001500518"/>
    </source>
</evidence>
<reference evidence="3" key="1">
    <citation type="journal article" date="2019" name="Int. J. Syst. Evol. Microbiol.">
        <title>The Global Catalogue of Microorganisms (GCM) 10K type strain sequencing project: providing services to taxonomists for standard genome sequencing and annotation.</title>
        <authorList>
            <consortium name="The Broad Institute Genomics Platform"/>
            <consortium name="The Broad Institute Genome Sequencing Center for Infectious Disease"/>
            <person name="Wu L."/>
            <person name="Ma J."/>
        </authorList>
    </citation>
    <scope>NUCLEOTIDE SEQUENCE [LARGE SCALE GENOMIC DNA]</scope>
    <source>
        <strain evidence="3">JCM 18014</strain>
    </source>
</reference>
<dbReference type="InterPro" id="IPR003772">
    <property type="entry name" value="YceD"/>
</dbReference>
<evidence type="ECO:0000256" key="1">
    <source>
        <dbReference type="SAM" id="MobiDB-lite"/>
    </source>
</evidence>
<evidence type="ECO:0000313" key="2">
    <source>
        <dbReference type="EMBL" id="GAA5048133.1"/>
    </source>
</evidence>
<accession>A0ABP9K075</accession>